<proteinExistence type="predicted"/>
<protein>
    <submittedName>
        <fullName evidence="1">Uncharacterized protein</fullName>
    </submittedName>
</protein>
<keyword evidence="2" id="KW-1185">Reference proteome</keyword>
<organism evidence="1 2">
    <name type="scientific">Araneus ventricosus</name>
    <name type="common">Orbweaver spider</name>
    <name type="synonym">Epeira ventricosa</name>
    <dbReference type="NCBI Taxonomy" id="182803"/>
    <lineage>
        <taxon>Eukaryota</taxon>
        <taxon>Metazoa</taxon>
        <taxon>Ecdysozoa</taxon>
        <taxon>Arthropoda</taxon>
        <taxon>Chelicerata</taxon>
        <taxon>Arachnida</taxon>
        <taxon>Araneae</taxon>
        <taxon>Araneomorphae</taxon>
        <taxon>Entelegynae</taxon>
        <taxon>Araneoidea</taxon>
        <taxon>Araneidae</taxon>
        <taxon>Araneus</taxon>
    </lineage>
</organism>
<dbReference type="Proteomes" id="UP000499080">
    <property type="component" value="Unassembled WGS sequence"/>
</dbReference>
<accession>A0A4Y2DUK4</accession>
<dbReference type="AlphaFoldDB" id="A0A4Y2DUK4"/>
<reference evidence="1 2" key="1">
    <citation type="journal article" date="2019" name="Sci. Rep.">
        <title>Orb-weaving spider Araneus ventricosus genome elucidates the spidroin gene catalogue.</title>
        <authorList>
            <person name="Kono N."/>
            <person name="Nakamura H."/>
            <person name="Ohtoshi R."/>
            <person name="Moran D.A.P."/>
            <person name="Shinohara A."/>
            <person name="Yoshida Y."/>
            <person name="Fujiwara M."/>
            <person name="Mori M."/>
            <person name="Tomita M."/>
            <person name="Arakawa K."/>
        </authorList>
    </citation>
    <scope>NUCLEOTIDE SEQUENCE [LARGE SCALE GENOMIC DNA]</scope>
</reference>
<name>A0A4Y2DUK4_ARAVE</name>
<comment type="caution">
    <text evidence="1">The sequence shown here is derived from an EMBL/GenBank/DDBJ whole genome shotgun (WGS) entry which is preliminary data.</text>
</comment>
<sequence>MSPIRFIFFLSPHLLADPHSVSLPVGKIAHPPPLSGARRHFCPKIHPGELSVQGSSVSAGIRGHPPVLRRVINRGYITGEAMEGDITFHCLGFLDLEQRSSSQVRTHSFCKILAPPSRAFRHAFTCSDSVPRLAMLRKSLI</sequence>
<gene>
    <name evidence="1" type="ORF">AVEN_261680_1</name>
</gene>
<dbReference type="EMBL" id="BGPR01000444">
    <property type="protein sequence ID" value="GBM20552.1"/>
    <property type="molecule type" value="Genomic_DNA"/>
</dbReference>
<evidence type="ECO:0000313" key="2">
    <source>
        <dbReference type="Proteomes" id="UP000499080"/>
    </source>
</evidence>
<evidence type="ECO:0000313" key="1">
    <source>
        <dbReference type="EMBL" id="GBM20552.1"/>
    </source>
</evidence>